<reference evidence="1" key="1">
    <citation type="submission" date="2021-04" db="EMBL/GenBank/DDBJ databases">
        <title>Genome based classification of Actinospica acidithermotolerans sp. nov., an actinobacterium isolated from an Indonesian hot spring.</title>
        <authorList>
            <person name="Kusuma A.B."/>
            <person name="Putra K.E."/>
            <person name="Nafisah S."/>
            <person name="Loh J."/>
            <person name="Nouioui I."/>
            <person name="Goodfellow M."/>
        </authorList>
    </citation>
    <scope>NUCLEOTIDE SEQUENCE</scope>
    <source>
        <strain evidence="1">CSCA 57</strain>
    </source>
</reference>
<protein>
    <recommendedName>
        <fullName evidence="3">TIR domain-containing protein</fullName>
    </recommendedName>
</protein>
<organism evidence="1 2">
    <name type="scientific">Actinospica durhamensis</name>
    <dbReference type="NCBI Taxonomy" id="1508375"/>
    <lineage>
        <taxon>Bacteria</taxon>
        <taxon>Bacillati</taxon>
        <taxon>Actinomycetota</taxon>
        <taxon>Actinomycetes</taxon>
        <taxon>Catenulisporales</taxon>
        <taxon>Actinospicaceae</taxon>
        <taxon>Actinospica</taxon>
    </lineage>
</organism>
<dbReference type="AlphaFoldDB" id="A0A941IMA3"/>
<evidence type="ECO:0008006" key="3">
    <source>
        <dbReference type="Google" id="ProtNLM"/>
    </source>
</evidence>
<dbReference type="NCBIfam" id="TIGR04276">
    <property type="entry name" value="FxsC_Cterm"/>
    <property type="match status" value="1"/>
</dbReference>
<evidence type="ECO:0000313" key="2">
    <source>
        <dbReference type="Proteomes" id="UP000675781"/>
    </source>
</evidence>
<dbReference type="InterPro" id="IPR047603">
    <property type="entry name" value="FxsC_N"/>
</dbReference>
<name>A0A941IMA3_9ACTN</name>
<comment type="caution">
    <text evidence="1">The sequence shown here is derived from an EMBL/GenBank/DDBJ whole genome shotgun (WGS) entry which is preliminary data.</text>
</comment>
<dbReference type="Gene3D" id="3.40.50.10140">
    <property type="entry name" value="Toll/interleukin-1 receptor homology (TIR) domain"/>
    <property type="match status" value="1"/>
</dbReference>
<dbReference type="InterPro" id="IPR035897">
    <property type="entry name" value="Toll_tir_struct_dom_sf"/>
</dbReference>
<dbReference type="InterPro" id="IPR026367">
    <property type="entry name" value="FxsC_C"/>
</dbReference>
<dbReference type="NCBIfam" id="NF040588">
    <property type="entry name" value="FxsC_Nterm"/>
    <property type="match status" value="1"/>
</dbReference>
<dbReference type="RefSeq" id="WP_212528460.1">
    <property type="nucleotide sequence ID" value="NZ_JAGSOG010000043.1"/>
</dbReference>
<keyword evidence="2" id="KW-1185">Reference proteome</keyword>
<dbReference type="Proteomes" id="UP000675781">
    <property type="component" value="Unassembled WGS sequence"/>
</dbReference>
<dbReference type="EMBL" id="JAGSOG010000043">
    <property type="protein sequence ID" value="MBR7833940.1"/>
    <property type="molecule type" value="Genomic_DNA"/>
</dbReference>
<proteinExistence type="predicted"/>
<accession>A0A941IMA3</accession>
<sequence>MGPSLRESAGDSAEGEGDTLGTGFYFSYAHTPPLRGDRLDPDYWAKRFFHELETEVRHLDPRLSGGYVDHRIPAGLDPLEYAARKLAECRVFVPLYSDGYFDSERCGREWSVFERRRRLRKARTGDEGRAVVPVLWTPAARDVPACARRLAPARLLEHDLYLDLGLYQLIRLHEHAYHEAVLRLAQLIVHRARVESPPAVPPAAYHDVEPAFPGQANPQRPLYVSVAAALGRAVPKDRDPAYYGASPQDWRPYHPRASEPLAERAARVARTAGYTARISVLTTFSPETRIPGPQREPAHRPQGPSILLADPWVFDGFASSRTALERVDRARRETVRLMVPWSDSDPETLRQRLFLESRVQNTVPWMFQSWRRSVPERLQDLTTAEQFDEALLLVIDLARDCFLSSSDPLRNAPFTRYSSRPRLLAPPSDSPP</sequence>
<gene>
    <name evidence="1" type="ORF">KDL01_11730</name>
</gene>
<evidence type="ECO:0000313" key="1">
    <source>
        <dbReference type="EMBL" id="MBR7833940.1"/>
    </source>
</evidence>